<dbReference type="Proteomes" id="UP001303946">
    <property type="component" value="Chromosome"/>
</dbReference>
<reference evidence="2 3" key="1">
    <citation type="submission" date="2023-10" db="EMBL/GenBank/DDBJ databases">
        <title>Bacteria for the degradation of biodegradable plastic PBAT(Polybutylene adipate terephthalate).</title>
        <authorList>
            <person name="Weon H.-Y."/>
            <person name="Yeon J."/>
        </authorList>
    </citation>
    <scope>NUCLEOTIDE SEQUENCE [LARGE SCALE GENOMIC DNA]</scope>
    <source>
        <strain evidence="2 3">SBD 7-3</strain>
    </source>
</reference>
<dbReference type="EMBL" id="CP136336">
    <property type="protein sequence ID" value="WOB09785.1"/>
    <property type="molecule type" value="Genomic_DNA"/>
</dbReference>
<proteinExistence type="predicted"/>
<keyword evidence="1" id="KW-1133">Transmembrane helix</keyword>
<evidence type="ECO:0000256" key="1">
    <source>
        <dbReference type="SAM" id="Phobius"/>
    </source>
</evidence>
<gene>
    <name evidence="2" type="ORF">RXV79_06895</name>
</gene>
<evidence type="ECO:0000313" key="3">
    <source>
        <dbReference type="Proteomes" id="UP001303946"/>
    </source>
</evidence>
<keyword evidence="1" id="KW-0472">Membrane</keyword>
<organism evidence="2 3">
    <name type="scientific">Piscinibacter gummiphilus</name>
    <dbReference type="NCBI Taxonomy" id="946333"/>
    <lineage>
        <taxon>Bacteria</taxon>
        <taxon>Pseudomonadati</taxon>
        <taxon>Pseudomonadota</taxon>
        <taxon>Betaproteobacteria</taxon>
        <taxon>Burkholderiales</taxon>
        <taxon>Sphaerotilaceae</taxon>
        <taxon>Piscinibacter</taxon>
    </lineage>
</organism>
<evidence type="ECO:0008006" key="4">
    <source>
        <dbReference type="Google" id="ProtNLM"/>
    </source>
</evidence>
<keyword evidence="3" id="KW-1185">Reference proteome</keyword>
<accession>A0ABZ0CXY3</accession>
<feature type="transmembrane region" description="Helical" evidence="1">
    <location>
        <begin position="20"/>
        <end position="38"/>
    </location>
</feature>
<protein>
    <recommendedName>
        <fullName evidence="4">HEAT repeat domain-containing protein</fullName>
    </recommendedName>
</protein>
<evidence type="ECO:0000313" key="2">
    <source>
        <dbReference type="EMBL" id="WOB09785.1"/>
    </source>
</evidence>
<keyword evidence="1" id="KW-0812">Transmembrane</keyword>
<sequence>MNNNEDAQGDEGRLTRRMRWVGAGLVVLVLGGLVWQAVQAGLQPPPEAEEVAVEDLANANTVQRLATLDEAQLSQQGVSAMTAALVAPAMQDLAADEIEVCGLGRVKAGADGRPRDMAPIVGAARRARDQVLPMLLSSQDDNLRAAGLLMVALDEGAVADGVLDGGAARARDELASLAAFKSTPQVYAWAMRACQQQRTAGVCRMLSAEQWARLEPTNAMAWLQVAADASLRRDEPAVAEALYRVSHATRSDARHGALAGTVLAKLPPEADLMSRVSLAAELTKLEARAELPLVAASQHCGVKDMRDANRQQLCSGVAEVLARRGGTAAEVALAASIGERAGWPAERVAAFAEERDALAQLSAAAQSDAWSCNALAQTLGRLHETARVGEMATLRGALKRSPDGPAVLAKRYRESVATRVASAASAASATAQ</sequence>
<dbReference type="RefSeq" id="WP_316702662.1">
    <property type="nucleotide sequence ID" value="NZ_CP136336.1"/>
</dbReference>
<name>A0ABZ0CXY3_9BURK</name>